<organism evidence="3 4">
    <name type="scientific">Metabacillus fastidiosus</name>
    <dbReference type="NCBI Taxonomy" id="1458"/>
    <lineage>
        <taxon>Bacteria</taxon>
        <taxon>Bacillati</taxon>
        <taxon>Bacillota</taxon>
        <taxon>Bacilli</taxon>
        <taxon>Bacillales</taxon>
        <taxon>Bacillaceae</taxon>
        <taxon>Metabacillus</taxon>
    </lineage>
</organism>
<dbReference type="Proteomes" id="UP001342826">
    <property type="component" value="Unassembled WGS sequence"/>
</dbReference>
<dbReference type="RefSeq" id="WP_328015896.1">
    <property type="nucleotide sequence ID" value="NZ_JARTFS010000020.1"/>
</dbReference>
<accession>A0ABU6P3H7</accession>
<evidence type="ECO:0000313" key="3">
    <source>
        <dbReference type="EMBL" id="MED4403910.1"/>
    </source>
</evidence>
<evidence type="ECO:0000259" key="2">
    <source>
        <dbReference type="PROSITE" id="PS50966"/>
    </source>
</evidence>
<dbReference type="Pfam" id="PF04434">
    <property type="entry name" value="SWIM"/>
    <property type="match status" value="1"/>
</dbReference>
<dbReference type="InterPro" id="IPR007527">
    <property type="entry name" value="Znf_SWIM"/>
</dbReference>
<dbReference type="PROSITE" id="PS50966">
    <property type="entry name" value="ZF_SWIM"/>
    <property type="match status" value="1"/>
</dbReference>
<evidence type="ECO:0000313" key="4">
    <source>
        <dbReference type="Proteomes" id="UP001342826"/>
    </source>
</evidence>
<evidence type="ECO:0000256" key="1">
    <source>
        <dbReference type="PROSITE-ProRule" id="PRU00325"/>
    </source>
</evidence>
<proteinExistence type="predicted"/>
<gene>
    <name evidence="3" type="ORF">P9271_21660</name>
</gene>
<keyword evidence="1" id="KW-0479">Metal-binding</keyword>
<name>A0ABU6P3H7_9BACI</name>
<sequence>MLDSELRKEQVLGAGEQIKRLLPANDEHSSNLIKRGLVLYRQGNVYNIKTTSDSISAKVQDVTSVQVRLNFEFFNLSSCSCPSNSICKHIIATFLYIYANVDRLATFIDHWKEDKDQQNILTQLKRASSLLKSGKDYDENSLSSWIAFFDDEYEQWRDKADSLSHNQLVQSLYLHYYPSIKLKAPASPEMKQFFNIQAAVTTFIKMAELLNKTKPDDYMLQHIFSPYLLQLVDEVRAAIKEMKRYALPFALDPLLEDSIGRFRDLLFCSEYYEFERLSLYRTLWLELLRRDKWIAKEREELAADQENYKLFPAEYDLARMHMDFLQSKDDHLFKNLAAASVFAFPYTFDWIEDLIHKKNIQRLSKWFSFSVQIIPQYINAPASFEEKRGTIHYFMGLVKRYVEQTKNEQFYEDACQAALPYSFSEYHDFLLHKQKYRKWIEVQALLGFSIVEIDPFYLREAEKAEPKAVLPLYHHAVEEEIKYKTRQNYKTAVKYLKKLKTIYRKLKKEEVFENYLMRISEEHRRLRAFQEELRKGKLIHA</sequence>
<protein>
    <submittedName>
        <fullName evidence="3">SWIM zinc finger domain-containing protein</fullName>
    </submittedName>
</protein>
<dbReference type="EMBL" id="JARTFS010000020">
    <property type="protein sequence ID" value="MED4403910.1"/>
    <property type="molecule type" value="Genomic_DNA"/>
</dbReference>
<keyword evidence="1" id="KW-0863">Zinc-finger</keyword>
<feature type="domain" description="SWIM-type" evidence="2">
    <location>
        <begin position="65"/>
        <end position="98"/>
    </location>
</feature>
<reference evidence="3 4" key="1">
    <citation type="submission" date="2023-03" db="EMBL/GenBank/DDBJ databases">
        <title>Bacillus Genome Sequencing.</title>
        <authorList>
            <person name="Dunlap C."/>
        </authorList>
    </citation>
    <scope>NUCLEOTIDE SEQUENCE [LARGE SCALE GENOMIC DNA]</scope>
    <source>
        <strain evidence="3 4">NRS-1717</strain>
    </source>
</reference>
<keyword evidence="4" id="KW-1185">Reference proteome</keyword>
<comment type="caution">
    <text evidence="3">The sequence shown here is derived from an EMBL/GenBank/DDBJ whole genome shotgun (WGS) entry which is preliminary data.</text>
</comment>
<keyword evidence="1" id="KW-0862">Zinc</keyword>